<dbReference type="Gene3D" id="3.40.50.620">
    <property type="entry name" value="HUPs"/>
    <property type="match status" value="1"/>
</dbReference>
<dbReference type="Pfam" id="PF00749">
    <property type="entry name" value="tRNA-synt_1c"/>
    <property type="match status" value="2"/>
</dbReference>
<dbReference type="InterPro" id="IPR049940">
    <property type="entry name" value="GluQ/Sye"/>
</dbReference>
<evidence type="ECO:0000313" key="10">
    <source>
        <dbReference type="Proteomes" id="UP000242687"/>
    </source>
</evidence>
<keyword evidence="10" id="KW-1185">Reference proteome</keyword>
<dbReference type="GO" id="GO:0005829">
    <property type="term" value="C:cytosol"/>
    <property type="evidence" value="ECO:0007669"/>
    <property type="project" value="TreeGrafter"/>
</dbReference>
<feature type="domain" description="Glutamyl/glutaminyl-tRNA synthetase class Ib catalytic" evidence="8">
    <location>
        <begin position="147"/>
        <end position="270"/>
    </location>
</feature>
<dbReference type="GO" id="GO:0005524">
    <property type="term" value="F:ATP binding"/>
    <property type="evidence" value="ECO:0007669"/>
    <property type="project" value="UniProtKB-KW"/>
</dbReference>
<keyword evidence="2" id="KW-0479">Metal-binding</keyword>
<organism evidence="9 10">
    <name type="scientific">Mucilaginibacter auburnensis</name>
    <dbReference type="NCBI Taxonomy" id="1457233"/>
    <lineage>
        <taxon>Bacteria</taxon>
        <taxon>Pseudomonadati</taxon>
        <taxon>Bacteroidota</taxon>
        <taxon>Sphingobacteriia</taxon>
        <taxon>Sphingobacteriales</taxon>
        <taxon>Sphingobacteriaceae</taxon>
        <taxon>Mucilaginibacter</taxon>
    </lineage>
</organism>
<dbReference type="Proteomes" id="UP000242687">
    <property type="component" value="Unassembled WGS sequence"/>
</dbReference>
<evidence type="ECO:0000256" key="2">
    <source>
        <dbReference type="ARBA" id="ARBA00022723"/>
    </source>
</evidence>
<evidence type="ECO:0000259" key="8">
    <source>
        <dbReference type="Pfam" id="PF00749"/>
    </source>
</evidence>
<evidence type="ECO:0000256" key="1">
    <source>
        <dbReference type="ARBA" id="ARBA00022598"/>
    </source>
</evidence>
<dbReference type="PANTHER" id="PTHR43311:SF1">
    <property type="entry name" value="GLUTAMYL-Q TRNA(ASP) SYNTHETASE"/>
    <property type="match status" value="1"/>
</dbReference>
<keyword evidence="1 7" id="KW-0436">Ligase</keyword>
<dbReference type="SUPFAM" id="SSF52374">
    <property type="entry name" value="Nucleotidylyl transferase"/>
    <property type="match status" value="1"/>
</dbReference>
<dbReference type="GO" id="GO:0006424">
    <property type="term" value="P:glutamyl-tRNA aminoacylation"/>
    <property type="evidence" value="ECO:0007669"/>
    <property type="project" value="TreeGrafter"/>
</dbReference>
<reference evidence="9 10" key="1">
    <citation type="submission" date="2017-11" db="EMBL/GenBank/DDBJ databases">
        <title>Genomic Encyclopedia of Archaeal and Bacterial Type Strains, Phase II (KMG-II): From Individual Species to Whole Genera.</title>
        <authorList>
            <person name="Goeker M."/>
        </authorList>
    </citation>
    <scope>NUCLEOTIDE SEQUENCE [LARGE SCALE GENOMIC DNA]</scope>
    <source>
        <strain evidence="9 10">DSM 28175</strain>
    </source>
</reference>
<keyword evidence="3 7" id="KW-0547">Nucleotide-binding</keyword>
<keyword evidence="4" id="KW-0862">Zinc</keyword>
<feature type="domain" description="Glutamyl/glutaminyl-tRNA synthetase class Ib catalytic" evidence="8">
    <location>
        <begin position="11"/>
        <end position="121"/>
    </location>
</feature>
<dbReference type="InterPro" id="IPR000924">
    <property type="entry name" value="Glu/Gln-tRNA-synth"/>
</dbReference>
<dbReference type="InterPro" id="IPR020058">
    <property type="entry name" value="Glu/Gln-tRNA-synth_Ib_cat-dom"/>
</dbReference>
<dbReference type="OrthoDB" id="9807503at2"/>
<dbReference type="EMBL" id="PGFJ01000001">
    <property type="protein sequence ID" value="PJJ83697.1"/>
    <property type="molecule type" value="Genomic_DNA"/>
</dbReference>
<keyword evidence="6 7" id="KW-0030">Aminoacyl-tRNA synthetase</keyword>
<evidence type="ECO:0000256" key="7">
    <source>
        <dbReference type="RuleBase" id="RU363037"/>
    </source>
</evidence>
<dbReference type="AlphaFoldDB" id="A0A2H9VSA5"/>
<keyword evidence="7" id="KW-0648">Protein biosynthesis</keyword>
<accession>A0A2H9VSA5</accession>
<dbReference type="PANTHER" id="PTHR43311">
    <property type="entry name" value="GLUTAMATE--TRNA LIGASE"/>
    <property type="match status" value="1"/>
</dbReference>
<evidence type="ECO:0000256" key="5">
    <source>
        <dbReference type="ARBA" id="ARBA00022840"/>
    </source>
</evidence>
<dbReference type="InterPro" id="IPR014729">
    <property type="entry name" value="Rossmann-like_a/b/a_fold"/>
</dbReference>
<dbReference type="InterPro" id="IPR001412">
    <property type="entry name" value="aa-tRNA-synth_I_CS"/>
</dbReference>
<keyword evidence="5 7" id="KW-0067">ATP-binding</keyword>
<dbReference type="PROSITE" id="PS00178">
    <property type="entry name" value="AA_TRNA_LIGASE_I"/>
    <property type="match status" value="1"/>
</dbReference>
<evidence type="ECO:0000313" key="9">
    <source>
        <dbReference type="EMBL" id="PJJ83697.1"/>
    </source>
</evidence>
<protein>
    <submittedName>
        <fullName evidence="9">Glutamyl-tRNA synthetase</fullName>
    </submittedName>
</protein>
<evidence type="ECO:0000256" key="4">
    <source>
        <dbReference type="ARBA" id="ARBA00022833"/>
    </source>
</evidence>
<dbReference type="RefSeq" id="WP_100339940.1">
    <property type="nucleotide sequence ID" value="NZ_PGFJ01000001.1"/>
</dbReference>
<name>A0A2H9VSA5_9SPHI</name>
<proteinExistence type="inferred from homology"/>
<dbReference type="PRINTS" id="PR00987">
    <property type="entry name" value="TRNASYNTHGLU"/>
</dbReference>
<gene>
    <name evidence="9" type="ORF">CLV57_0690</name>
</gene>
<evidence type="ECO:0000256" key="6">
    <source>
        <dbReference type="ARBA" id="ARBA00023146"/>
    </source>
</evidence>
<dbReference type="GO" id="GO:0004818">
    <property type="term" value="F:glutamate-tRNA ligase activity"/>
    <property type="evidence" value="ECO:0007669"/>
    <property type="project" value="TreeGrafter"/>
</dbReference>
<comment type="caution">
    <text evidence="9">The sequence shown here is derived from an EMBL/GenBank/DDBJ whole genome shotgun (WGS) entry which is preliminary data.</text>
</comment>
<comment type="similarity">
    <text evidence="7">Belongs to the class-I aminoacyl-tRNA synthetase family.</text>
</comment>
<evidence type="ECO:0000256" key="3">
    <source>
        <dbReference type="ARBA" id="ARBA00022741"/>
    </source>
</evidence>
<sequence length="292" mass="32606">MSNWGEKFRLTRIAPTPSGYLHLGNALSFVLTAAIAKNTNASLLLRIDDLDRDRVESRYVEDVFETLKFLNIQWQIGPGSAAEFQNQWSQLQRLELYNPALDELAKRKLVFACTCSRKQLQTPGYICKCAESSYPLNTPNSAWRLITDNEPVSINTLANGRVEFNLPSEMKNFIVRKKDGHSAYQLSSLIDDVHFGVDLIVRGEDLWPSTIAQHYLARVLDLYQFSNATFHHHQLLTVNGVDKLSKSAGSTSLQYLRAQGATSAIIYNKIGETLGLAAPCADLADISNSLLL</sequence>